<reference evidence="1 2" key="1">
    <citation type="submission" date="2020-10" db="EMBL/GenBank/DDBJ databases">
        <title>Campylobacter and Helicobacter PacBio genomes.</title>
        <authorList>
            <person name="Lane C."/>
        </authorList>
    </citation>
    <scope>NUCLEOTIDE SEQUENCE [LARGE SCALE GENOMIC DNA]</scope>
    <source>
        <strain evidence="1 2">2010D-8469</strain>
    </source>
</reference>
<dbReference type="Proteomes" id="UP000594874">
    <property type="component" value="Chromosome"/>
</dbReference>
<dbReference type="SUPFAM" id="SSF53335">
    <property type="entry name" value="S-adenosyl-L-methionine-dependent methyltransferases"/>
    <property type="match status" value="1"/>
</dbReference>
<keyword evidence="1" id="KW-0808">Transferase</keyword>
<protein>
    <submittedName>
        <fullName evidence="1">Class I SAM-dependent methyltransferase</fullName>
    </submittedName>
</protein>
<dbReference type="InterPro" id="IPR029063">
    <property type="entry name" value="SAM-dependent_MTases_sf"/>
</dbReference>
<sequence>MNFLQNFFKEKKISEVVDCGCGDWQFSKNIDFSGIEYKGFDVASFVIEQNINRFQKENINFFLYDGNFNSLPSADLLICKDVLQHLNNIKINEFIANLSRFKFALITNDIAENVNSDCLNGRYRALDLRKAPFNLPLKVVFEITRMPKAPNMLTMLWENPKFK</sequence>
<dbReference type="GO" id="GO:0032259">
    <property type="term" value="P:methylation"/>
    <property type="evidence" value="ECO:0007669"/>
    <property type="project" value="UniProtKB-KW"/>
</dbReference>
<gene>
    <name evidence="1" type="ORF">A0071_00775</name>
</gene>
<evidence type="ECO:0000313" key="1">
    <source>
        <dbReference type="EMBL" id="QOR04517.1"/>
    </source>
</evidence>
<accession>A0ABX6TZM6</accession>
<dbReference type="GO" id="GO:0008168">
    <property type="term" value="F:methyltransferase activity"/>
    <property type="evidence" value="ECO:0007669"/>
    <property type="project" value="UniProtKB-KW"/>
</dbReference>
<keyword evidence="1" id="KW-0489">Methyltransferase</keyword>
<evidence type="ECO:0000313" key="2">
    <source>
        <dbReference type="Proteomes" id="UP000594874"/>
    </source>
</evidence>
<dbReference type="RefSeq" id="WP_051521672.1">
    <property type="nucleotide sequence ID" value="NZ_CP063091.1"/>
</dbReference>
<name>A0ABX6TZM6_9BACT</name>
<organism evidence="1 2">
    <name type="scientific">Campylobacter cuniculorum</name>
    <dbReference type="NCBI Taxonomy" id="374106"/>
    <lineage>
        <taxon>Bacteria</taxon>
        <taxon>Pseudomonadati</taxon>
        <taxon>Campylobacterota</taxon>
        <taxon>Epsilonproteobacteria</taxon>
        <taxon>Campylobacterales</taxon>
        <taxon>Campylobacteraceae</taxon>
        <taxon>Campylobacter</taxon>
    </lineage>
</organism>
<proteinExistence type="predicted"/>
<dbReference type="Gene3D" id="3.40.50.150">
    <property type="entry name" value="Vaccinia Virus protein VP39"/>
    <property type="match status" value="1"/>
</dbReference>
<dbReference type="EMBL" id="CP063091">
    <property type="protein sequence ID" value="QOR04517.1"/>
    <property type="molecule type" value="Genomic_DNA"/>
</dbReference>
<keyword evidence="2" id="KW-1185">Reference proteome</keyword>